<evidence type="ECO:0000313" key="5">
    <source>
        <dbReference type="EMBL" id="MED5017343.1"/>
    </source>
</evidence>
<proteinExistence type="predicted"/>
<evidence type="ECO:0000259" key="4">
    <source>
        <dbReference type="PROSITE" id="PS50932"/>
    </source>
</evidence>
<dbReference type="Pfam" id="PF00356">
    <property type="entry name" value="LacI"/>
    <property type="match status" value="1"/>
</dbReference>
<organism evidence="5 6">
    <name type="scientific">Paenibacillus chibensis</name>
    <dbReference type="NCBI Taxonomy" id="59846"/>
    <lineage>
        <taxon>Bacteria</taxon>
        <taxon>Bacillati</taxon>
        <taxon>Bacillota</taxon>
        <taxon>Bacilli</taxon>
        <taxon>Bacillales</taxon>
        <taxon>Paenibacillaceae</taxon>
        <taxon>Paenibacillus</taxon>
    </lineage>
</organism>
<dbReference type="Pfam" id="PF13377">
    <property type="entry name" value="Peripla_BP_3"/>
    <property type="match status" value="1"/>
</dbReference>
<keyword evidence="6" id="KW-1185">Reference proteome</keyword>
<dbReference type="SMART" id="SM00354">
    <property type="entry name" value="HTH_LACI"/>
    <property type="match status" value="1"/>
</dbReference>
<dbReference type="GO" id="GO:0003677">
    <property type="term" value="F:DNA binding"/>
    <property type="evidence" value="ECO:0007669"/>
    <property type="project" value="UniProtKB-KW"/>
</dbReference>
<gene>
    <name evidence="5" type="ORF">P9847_08475</name>
</gene>
<reference evidence="5 6" key="1">
    <citation type="submission" date="2023-03" db="EMBL/GenBank/DDBJ databases">
        <title>Bacillus Genome Sequencing.</title>
        <authorList>
            <person name="Dunlap C."/>
        </authorList>
    </citation>
    <scope>NUCLEOTIDE SEQUENCE [LARGE SCALE GENOMIC DNA]</scope>
    <source>
        <strain evidence="5 6">NRS-52</strain>
    </source>
</reference>
<dbReference type="SUPFAM" id="SSF53822">
    <property type="entry name" value="Periplasmic binding protein-like I"/>
    <property type="match status" value="1"/>
</dbReference>
<keyword evidence="2 5" id="KW-0238">DNA-binding</keyword>
<dbReference type="PROSITE" id="PS50932">
    <property type="entry name" value="HTH_LACI_2"/>
    <property type="match status" value="1"/>
</dbReference>
<dbReference type="Proteomes" id="UP001343257">
    <property type="component" value="Unassembled WGS sequence"/>
</dbReference>
<evidence type="ECO:0000256" key="2">
    <source>
        <dbReference type="ARBA" id="ARBA00023125"/>
    </source>
</evidence>
<name>A0ABU6PTA0_9BACL</name>
<comment type="caution">
    <text evidence="5">The sequence shown here is derived from an EMBL/GenBank/DDBJ whole genome shotgun (WGS) entry which is preliminary data.</text>
</comment>
<dbReference type="CDD" id="cd01392">
    <property type="entry name" value="HTH_LacI"/>
    <property type="match status" value="1"/>
</dbReference>
<dbReference type="InterPro" id="IPR010982">
    <property type="entry name" value="Lambda_DNA-bd_dom_sf"/>
</dbReference>
<dbReference type="EMBL" id="JARTLD010000023">
    <property type="protein sequence ID" value="MED5017343.1"/>
    <property type="molecule type" value="Genomic_DNA"/>
</dbReference>
<dbReference type="RefSeq" id="WP_328276972.1">
    <property type="nucleotide sequence ID" value="NZ_JARTLD010000023.1"/>
</dbReference>
<evidence type="ECO:0000256" key="3">
    <source>
        <dbReference type="ARBA" id="ARBA00023163"/>
    </source>
</evidence>
<keyword evidence="3" id="KW-0804">Transcription</keyword>
<keyword evidence="1" id="KW-0805">Transcription regulation</keyword>
<feature type="domain" description="HTH lacI-type" evidence="4">
    <location>
        <begin position="8"/>
        <end position="62"/>
    </location>
</feature>
<dbReference type="PANTHER" id="PTHR30146:SF109">
    <property type="entry name" value="HTH-TYPE TRANSCRIPTIONAL REGULATOR GALS"/>
    <property type="match status" value="1"/>
</dbReference>
<accession>A0ABU6PTA0</accession>
<protein>
    <submittedName>
        <fullName evidence="5">LacI family DNA-binding transcriptional regulator</fullName>
    </submittedName>
</protein>
<dbReference type="CDD" id="cd06267">
    <property type="entry name" value="PBP1_LacI_sugar_binding-like"/>
    <property type="match status" value="1"/>
</dbReference>
<dbReference type="InterPro" id="IPR046335">
    <property type="entry name" value="LacI/GalR-like_sensor"/>
</dbReference>
<dbReference type="InterPro" id="IPR000843">
    <property type="entry name" value="HTH_LacI"/>
</dbReference>
<dbReference type="InterPro" id="IPR028082">
    <property type="entry name" value="Peripla_BP_I"/>
</dbReference>
<sequence>MGVKSIVTNIKDVAKYLGISVSTVSRALNHYPDVSPITKNQVMDAVEHLNYRPNAVAKGLIQKKTFTVGLMIPDISDPICSLLAASVEKSFSDQGYQVVYGSTHRDPAKEKQFILNAISRQFDGLILTPDVLDEELVSLLSDLRMPVVFLQRRTPEGLNAPFVDVDHYHAASAAVRNLITRGHQRIGFIAMPASSFTGSERKRGYLDTMSAYGLMPEMMGMVEGGRTIEQGRTAMAELYQRCPGLTAVFAANDLLAVGALEWLHQQHMNVPGQISVIGFDNLEHAALHWTQLTTMEQPTEEMGRKCALAMLRMMRDPKQLPVSELIEAKLIERGSVLNLNAIPVYTMN</sequence>
<dbReference type="Gene3D" id="3.40.50.2300">
    <property type="match status" value="2"/>
</dbReference>
<dbReference type="SUPFAM" id="SSF47413">
    <property type="entry name" value="lambda repressor-like DNA-binding domains"/>
    <property type="match status" value="1"/>
</dbReference>
<evidence type="ECO:0000313" key="6">
    <source>
        <dbReference type="Proteomes" id="UP001343257"/>
    </source>
</evidence>
<dbReference type="PANTHER" id="PTHR30146">
    <property type="entry name" value="LACI-RELATED TRANSCRIPTIONAL REPRESSOR"/>
    <property type="match status" value="1"/>
</dbReference>
<dbReference type="Gene3D" id="1.10.260.40">
    <property type="entry name" value="lambda repressor-like DNA-binding domains"/>
    <property type="match status" value="1"/>
</dbReference>
<evidence type="ECO:0000256" key="1">
    <source>
        <dbReference type="ARBA" id="ARBA00023015"/>
    </source>
</evidence>